<dbReference type="SUPFAM" id="SSF56784">
    <property type="entry name" value="HAD-like"/>
    <property type="match status" value="1"/>
</dbReference>
<evidence type="ECO:0000313" key="10">
    <source>
        <dbReference type="Proteomes" id="UP000199031"/>
    </source>
</evidence>
<dbReference type="PIRSF" id="PIRSF006118">
    <property type="entry name" value="KDO8-P_Ptase"/>
    <property type="match status" value="1"/>
</dbReference>
<feature type="binding site" evidence="7">
    <location>
        <position position="14"/>
    </location>
    <ligand>
        <name>Mg(2+)</name>
        <dbReference type="ChEBI" id="CHEBI:18420"/>
    </ligand>
</feature>
<dbReference type="Pfam" id="PF08282">
    <property type="entry name" value="Hydrolase_3"/>
    <property type="match status" value="1"/>
</dbReference>
<feature type="binding site" evidence="7">
    <location>
        <position position="107"/>
    </location>
    <ligand>
        <name>Mg(2+)</name>
        <dbReference type="ChEBI" id="CHEBI:18420"/>
    </ligand>
</feature>
<dbReference type="CDD" id="cd01630">
    <property type="entry name" value="HAD_KDO-like"/>
    <property type="match status" value="1"/>
</dbReference>
<evidence type="ECO:0000256" key="6">
    <source>
        <dbReference type="ARBA" id="ARBA00022842"/>
    </source>
</evidence>
<dbReference type="NCBIfam" id="TIGR01670">
    <property type="entry name" value="KdsC-phosphatas"/>
    <property type="match status" value="1"/>
</dbReference>
<evidence type="ECO:0000256" key="1">
    <source>
        <dbReference type="ARBA" id="ARBA00001946"/>
    </source>
</evidence>
<gene>
    <name evidence="9" type="ORF">SAMN05444277_101135</name>
</gene>
<comment type="similarity">
    <text evidence="2">Belongs to the KdsC family.</text>
</comment>
<dbReference type="PANTHER" id="PTHR21485:SF3">
    <property type="entry name" value="N-ACYLNEURAMINATE CYTIDYLYLTRANSFERASE"/>
    <property type="match status" value="1"/>
</dbReference>
<evidence type="ECO:0000256" key="2">
    <source>
        <dbReference type="ARBA" id="ARBA00005893"/>
    </source>
</evidence>
<reference evidence="9 10" key="1">
    <citation type="submission" date="2016-10" db="EMBL/GenBank/DDBJ databases">
        <authorList>
            <person name="de Groot N.N."/>
        </authorList>
    </citation>
    <scope>NUCLEOTIDE SEQUENCE [LARGE SCALE GENOMIC DNA]</scope>
    <source>
        <strain evidence="9 10">DSM 28286</strain>
    </source>
</reference>
<keyword evidence="5" id="KW-0378">Hydrolase</keyword>
<dbReference type="GO" id="GO:0008781">
    <property type="term" value="F:N-acylneuraminate cytidylyltransferase activity"/>
    <property type="evidence" value="ECO:0007669"/>
    <property type="project" value="TreeGrafter"/>
</dbReference>
<keyword evidence="6 7" id="KW-0460">Magnesium</keyword>
<dbReference type="RefSeq" id="WP_090653485.1">
    <property type="nucleotide sequence ID" value="NZ_FOXQ01000001.1"/>
</dbReference>
<name>A0A1I5R8X7_9BACT</name>
<dbReference type="InterPro" id="IPR036412">
    <property type="entry name" value="HAD-like_sf"/>
</dbReference>
<comment type="subunit">
    <text evidence="3">Homotetramer.</text>
</comment>
<dbReference type="SFLD" id="SFLDG01136">
    <property type="entry name" value="C1.6:_Phosphoserine_Phosphatas"/>
    <property type="match status" value="1"/>
</dbReference>
<feature type="coiled-coil region" evidence="8">
    <location>
        <begin position="74"/>
        <end position="101"/>
    </location>
</feature>
<keyword evidence="8" id="KW-0175">Coiled coil</keyword>
<dbReference type="AlphaFoldDB" id="A0A1I5R8X7"/>
<dbReference type="STRING" id="1465490.SAMN05444277_101135"/>
<evidence type="ECO:0000256" key="7">
    <source>
        <dbReference type="PIRSR" id="PIRSR006118-2"/>
    </source>
</evidence>
<dbReference type="PANTHER" id="PTHR21485">
    <property type="entry name" value="HAD SUPERFAMILY MEMBERS CMAS AND KDSC"/>
    <property type="match status" value="1"/>
</dbReference>
<evidence type="ECO:0000256" key="8">
    <source>
        <dbReference type="SAM" id="Coils"/>
    </source>
</evidence>
<evidence type="ECO:0000256" key="4">
    <source>
        <dbReference type="ARBA" id="ARBA00022723"/>
    </source>
</evidence>
<dbReference type="Gene3D" id="3.40.50.1000">
    <property type="entry name" value="HAD superfamily/HAD-like"/>
    <property type="match status" value="1"/>
</dbReference>
<dbReference type="GO" id="GO:0016788">
    <property type="term" value="F:hydrolase activity, acting on ester bonds"/>
    <property type="evidence" value="ECO:0007669"/>
    <property type="project" value="InterPro"/>
</dbReference>
<feature type="binding site" evidence="7">
    <location>
        <position position="16"/>
    </location>
    <ligand>
        <name>substrate</name>
    </ligand>
</feature>
<dbReference type="InterPro" id="IPR050793">
    <property type="entry name" value="CMP-NeuNAc_synthase"/>
</dbReference>
<dbReference type="Proteomes" id="UP000199031">
    <property type="component" value="Unassembled WGS sequence"/>
</dbReference>
<protein>
    <submittedName>
        <fullName evidence="9">3-deoxy-D-manno-octulosonate 8-phosphate phosphatase (KDO 8-P phosphatase)</fullName>
    </submittedName>
</protein>
<keyword evidence="10" id="KW-1185">Reference proteome</keyword>
<dbReference type="SFLD" id="SFLDG01138">
    <property type="entry name" value="C1.6.2:_Deoxy-d-mannose-octulo"/>
    <property type="match status" value="1"/>
</dbReference>
<proteinExistence type="inferred from homology"/>
<dbReference type="NCBIfam" id="TIGR01549">
    <property type="entry name" value="HAD-SF-IA-v1"/>
    <property type="match status" value="1"/>
</dbReference>
<dbReference type="GO" id="GO:0046872">
    <property type="term" value="F:metal ion binding"/>
    <property type="evidence" value="ECO:0007669"/>
    <property type="project" value="UniProtKB-KW"/>
</dbReference>
<dbReference type="EMBL" id="FOXQ01000001">
    <property type="protein sequence ID" value="SFP54943.1"/>
    <property type="molecule type" value="Genomic_DNA"/>
</dbReference>
<organism evidence="9 10">
    <name type="scientific">Parafilimonas terrae</name>
    <dbReference type="NCBI Taxonomy" id="1465490"/>
    <lineage>
        <taxon>Bacteria</taxon>
        <taxon>Pseudomonadati</taxon>
        <taxon>Bacteroidota</taxon>
        <taxon>Chitinophagia</taxon>
        <taxon>Chitinophagales</taxon>
        <taxon>Chitinophagaceae</taxon>
        <taxon>Parafilimonas</taxon>
    </lineage>
</organism>
<sequence length="171" mass="19002">MLNIFKSINAFVFDVDGVLTDGTLLVLENGLMARKMHVKDGYALQLAVKKNYKIFIISGGKSPQVNNRLSNLGISDVYMNVENKLEKLKELEAAFNLKKEEILYMGDDIPDIDVMQYCGLACCPADAVAEVKTISKYVSSFKGGEGCVRDVIEKVMKLQGKWRPDTNIQSA</sequence>
<evidence type="ECO:0000256" key="3">
    <source>
        <dbReference type="ARBA" id="ARBA00011881"/>
    </source>
</evidence>
<dbReference type="InterPro" id="IPR010023">
    <property type="entry name" value="KdsC_fam"/>
</dbReference>
<accession>A0A1I5R8X7</accession>
<keyword evidence="4 7" id="KW-0479">Metal-binding</keyword>
<dbReference type="SFLD" id="SFLDS00003">
    <property type="entry name" value="Haloacid_Dehalogenase"/>
    <property type="match status" value="1"/>
</dbReference>
<dbReference type="FunFam" id="3.40.50.1000:FF:000029">
    <property type="entry name" value="3-deoxy-D-manno-octulosonate 8-phosphate phosphatase KdsC"/>
    <property type="match status" value="1"/>
</dbReference>
<dbReference type="InterPro" id="IPR006439">
    <property type="entry name" value="HAD-SF_hydro_IA"/>
</dbReference>
<dbReference type="OrthoDB" id="9805604at2"/>
<evidence type="ECO:0000256" key="5">
    <source>
        <dbReference type="ARBA" id="ARBA00022801"/>
    </source>
</evidence>
<evidence type="ECO:0000313" key="9">
    <source>
        <dbReference type="EMBL" id="SFP54943.1"/>
    </source>
</evidence>
<comment type="cofactor">
    <cofactor evidence="1 7">
        <name>Mg(2+)</name>
        <dbReference type="ChEBI" id="CHEBI:18420"/>
    </cofactor>
</comment>
<dbReference type="InterPro" id="IPR023214">
    <property type="entry name" value="HAD_sf"/>
</dbReference>